<evidence type="ECO:0000256" key="4">
    <source>
        <dbReference type="ARBA" id="ARBA00022692"/>
    </source>
</evidence>
<dbReference type="PANTHER" id="PTHR34229">
    <property type="entry name" value="METAL TRANSPORT PROTEIN HI_1621-RELATED"/>
    <property type="match status" value="1"/>
</dbReference>
<keyword evidence="4 7" id="KW-0812">Transmembrane</keyword>
<dbReference type="Proteomes" id="UP000436989">
    <property type="component" value="Unassembled WGS sequence"/>
</dbReference>
<feature type="transmembrane region" description="Helical" evidence="7">
    <location>
        <begin position="7"/>
        <end position="29"/>
    </location>
</feature>
<feature type="domain" description="PDGLE" evidence="8">
    <location>
        <begin position="223"/>
        <end position="302"/>
    </location>
</feature>
<feature type="transmembrane region" description="Helical" evidence="7">
    <location>
        <begin position="110"/>
        <end position="129"/>
    </location>
</feature>
<sequence length="314" mass="30048">MHVPDHFLDPVVSTTTAAVALTGVAVAAWQVRQHASAHRLGFAAAVTGFVFAAQMVNYSVLPGTSGHFLGAALAAALLGPWLGMLSVAVVLAVQAVVFADGGLTALGTNVTLMAVVGVAVAWAAGTALARVLGRSAPRTAAGLGAVLSVPAAALVFSGLYAVGGTVPVEAGGLAASMVGVHALIGVGEAVITVAVLSLVLAVAPGLAAVDPRPLAPVRARRGVLGVAGAGLLCAAVLSAVAASAPDGLESVALAYSFAEAAAPHALAGAVLAGYGEAAGLSVALAGVVGLVLTGLLAAGAVGALTAGRPAAARR</sequence>
<dbReference type="Pfam" id="PF13190">
    <property type="entry name" value="PDGLE"/>
    <property type="match status" value="1"/>
</dbReference>
<feature type="transmembrane region" description="Helical" evidence="7">
    <location>
        <begin position="41"/>
        <end position="61"/>
    </location>
</feature>
<evidence type="ECO:0000256" key="6">
    <source>
        <dbReference type="ARBA" id="ARBA00023136"/>
    </source>
</evidence>
<dbReference type="AlphaFoldDB" id="A0A6N8GK61"/>
<name>A0A6N8GK61_9MICC</name>
<dbReference type="EMBL" id="WOGU01000005">
    <property type="protein sequence ID" value="MUN63119.1"/>
    <property type="molecule type" value="Genomic_DNA"/>
</dbReference>
<keyword evidence="3" id="KW-1003">Cell membrane</keyword>
<evidence type="ECO:0000256" key="1">
    <source>
        <dbReference type="ARBA" id="ARBA00004651"/>
    </source>
</evidence>
<keyword evidence="2" id="KW-0813">Transport</keyword>
<evidence type="ECO:0000256" key="7">
    <source>
        <dbReference type="SAM" id="Phobius"/>
    </source>
</evidence>
<feature type="transmembrane region" description="Helical" evidence="7">
    <location>
        <begin position="182"/>
        <end position="209"/>
    </location>
</feature>
<feature type="transmembrane region" description="Helical" evidence="7">
    <location>
        <begin position="141"/>
        <end position="162"/>
    </location>
</feature>
<dbReference type="Pfam" id="PF01891">
    <property type="entry name" value="CbiM"/>
    <property type="match status" value="1"/>
</dbReference>
<reference evidence="9 10" key="1">
    <citation type="submission" date="2019-12" db="EMBL/GenBank/DDBJ databases">
        <authorList>
            <person name="Shi Y."/>
        </authorList>
    </citation>
    <scope>NUCLEOTIDE SEQUENCE [LARGE SCALE GENOMIC DNA]</scope>
    <source>
        <strain evidence="9 10">JCM 17929</strain>
    </source>
</reference>
<feature type="transmembrane region" description="Helical" evidence="7">
    <location>
        <begin position="280"/>
        <end position="304"/>
    </location>
</feature>
<keyword evidence="10" id="KW-1185">Reference proteome</keyword>
<proteinExistence type="predicted"/>
<dbReference type="RefSeq" id="WP_156268899.1">
    <property type="nucleotide sequence ID" value="NZ_WOGU01000005.1"/>
</dbReference>
<evidence type="ECO:0000256" key="5">
    <source>
        <dbReference type="ARBA" id="ARBA00022989"/>
    </source>
</evidence>
<gene>
    <name evidence="9" type="ORF">GMA12_08195</name>
</gene>
<organism evidence="9 10">
    <name type="scientific">Kocuria sediminis</name>
    <dbReference type="NCBI Taxonomy" id="1038857"/>
    <lineage>
        <taxon>Bacteria</taxon>
        <taxon>Bacillati</taxon>
        <taxon>Actinomycetota</taxon>
        <taxon>Actinomycetes</taxon>
        <taxon>Micrococcales</taxon>
        <taxon>Micrococcaceae</taxon>
        <taxon>Kocuria</taxon>
    </lineage>
</organism>
<dbReference type="PANTHER" id="PTHR34229:SF1">
    <property type="entry name" value="METAL TRANSPORT PROTEIN HI_1621-RELATED"/>
    <property type="match status" value="1"/>
</dbReference>
<dbReference type="GO" id="GO:0005886">
    <property type="term" value="C:plasma membrane"/>
    <property type="evidence" value="ECO:0007669"/>
    <property type="project" value="UniProtKB-SubCell"/>
</dbReference>
<feature type="transmembrane region" description="Helical" evidence="7">
    <location>
        <begin position="221"/>
        <end position="244"/>
    </location>
</feature>
<evidence type="ECO:0000313" key="9">
    <source>
        <dbReference type="EMBL" id="MUN63119.1"/>
    </source>
</evidence>
<dbReference type="InterPro" id="IPR025937">
    <property type="entry name" value="PDGLE_dom"/>
</dbReference>
<dbReference type="Gene3D" id="1.10.1760.20">
    <property type="match status" value="1"/>
</dbReference>
<keyword evidence="6 7" id="KW-0472">Membrane</keyword>
<dbReference type="GO" id="GO:0000041">
    <property type="term" value="P:transition metal ion transport"/>
    <property type="evidence" value="ECO:0007669"/>
    <property type="project" value="InterPro"/>
</dbReference>
<comment type="caution">
    <text evidence="9">The sequence shown here is derived from an EMBL/GenBank/DDBJ whole genome shotgun (WGS) entry which is preliminary data.</text>
</comment>
<accession>A0A6N8GK61</accession>
<feature type="transmembrane region" description="Helical" evidence="7">
    <location>
        <begin position="68"/>
        <end position="98"/>
    </location>
</feature>
<comment type="subcellular location">
    <subcellularLocation>
        <location evidence="1">Cell membrane</location>
        <topology evidence="1">Multi-pass membrane protein</topology>
    </subcellularLocation>
</comment>
<evidence type="ECO:0000256" key="3">
    <source>
        <dbReference type="ARBA" id="ARBA00022475"/>
    </source>
</evidence>
<dbReference type="InterPro" id="IPR002751">
    <property type="entry name" value="CbiM/NikMN"/>
</dbReference>
<keyword evidence="5 7" id="KW-1133">Transmembrane helix</keyword>
<evidence type="ECO:0000256" key="2">
    <source>
        <dbReference type="ARBA" id="ARBA00022448"/>
    </source>
</evidence>
<evidence type="ECO:0000313" key="10">
    <source>
        <dbReference type="Proteomes" id="UP000436989"/>
    </source>
</evidence>
<protein>
    <submittedName>
        <fullName evidence="9">Cobalt ABC transporter permease</fullName>
    </submittedName>
</protein>
<evidence type="ECO:0000259" key="8">
    <source>
        <dbReference type="Pfam" id="PF13190"/>
    </source>
</evidence>